<reference evidence="10 11" key="1">
    <citation type="submission" date="2021-09" db="EMBL/GenBank/DDBJ databases">
        <title>Genomic insights and catalytic innovation underlie evolution of tropane alkaloids biosynthesis.</title>
        <authorList>
            <person name="Wang Y.-J."/>
            <person name="Tian T."/>
            <person name="Huang J.-P."/>
            <person name="Huang S.-X."/>
        </authorList>
    </citation>
    <scope>NUCLEOTIDE SEQUENCE [LARGE SCALE GENOMIC DNA]</scope>
    <source>
        <strain evidence="10">KIB-2018</strain>
        <tissue evidence="10">Leaf</tissue>
    </source>
</reference>
<dbReference type="SUPFAM" id="SSF50630">
    <property type="entry name" value="Acid proteases"/>
    <property type="match status" value="1"/>
</dbReference>
<evidence type="ECO:0000256" key="1">
    <source>
        <dbReference type="ARBA" id="ARBA00022670"/>
    </source>
</evidence>
<evidence type="ECO:0000256" key="6">
    <source>
        <dbReference type="ARBA" id="ARBA00022801"/>
    </source>
</evidence>
<dbReference type="Gene3D" id="3.30.70.270">
    <property type="match status" value="1"/>
</dbReference>
<keyword evidence="5" id="KW-0255">Endonuclease</keyword>
<evidence type="ECO:0000259" key="9">
    <source>
        <dbReference type="PROSITE" id="PS50878"/>
    </source>
</evidence>
<dbReference type="GO" id="GO:0008233">
    <property type="term" value="F:peptidase activity"/>
    <property type="evidence" value="ECO:0007669"/>
    <property type="project" value="UniProtKB-KW"/>
</dbReference>
<dbReference type="PANTHER" id="PTHR24559:SF434">
    <property type="entry name" value="RNA-DIRECTED DNA POLYMERASE HOMOLOG"/>
    <property type="match status" value="1"/>
</dbReference>
<keyword evidence="6" id="KW-0378">Hydrolase</keyword>
<dbReference type="Pfam" id="PF08284">
    <property type="entry name" value="RVP_2"/>
    <property type="match status" value="1"/>
</dbReference>
<dbReference type="Gene3D" id="3.10.10.10">
    <property type="entry name" value="HIV Type 1 Reverse Transcriptase, subunit A, domain 1"/>
    <property type="match status" value="1"/>
</dbReference>
<dbReference type="Pfam" id="PF00078">
    <property type="entry name" value="RVT_1"/>
    <property type="match status" value="1"/>
</dbReference>
<dbReference type="GO" id="GO:0004519">
    <property type="term" value="F:endonuclease activity"/>
    <property type="evidence" value="ECO:0007669"/>
    <property type="project" value="UniProtKB-KW"/>
</dbReference>
<dbReference type="InterPro" id="IPR053134">
    <property type="entry name" value="RNA-dir_DNA_polymerase"/>
</dbReference>
<evidence type="ECO:0000256" key="7">
    <source>
        <dbReference type="ARBA" id="ARBA00022918"/>
    </source>
</evidence>
<keyword evidence="4" id="KW-0540">Nuclease</keyword>
<dbReference type="FunFam" id="3.10.10.10:FF:000007">
    <property type="entry name" value="Retrovirus-related Pol polyprotein from transposon 17.6-like Protein"/>
    <property type="match status" value="1"/>
</dbReference>
<feature type="domain" description="Reverse transcriptase" evidence="9">
    <location>
        <begin position="474"/>
        <end position="641"/>
    </location>
</feature>
<gene>
    <name evidence="10" type="ORF">K2173_005479</name>
</gene>
<dbReference type="EMBL" id="JAIWQS010000010">
    <property type="protein sequence ID" value="KAJ8752590.1"/>
    <property type="molecule type" value="Genomic_DNA"/>
</dbReference>
<keyword evidence="2" id="KW-0808">Transferase</keyword>
<evidence type="ECO:0000256" key="8">
    <source>
        <dbReference type="SAM" id="MobiDB-lite"/>
    </source>
</evidence>
<dbReference type="GO" id="GO:0003964">
    <property type="term" value="F:RNA-directed DNA polymerase activity"/>
    <property type="evidence" value="ECO:0007669"/>
    <property type="project" value="UniProtKB-KW"/>
</dbReference>
<dbReference type="InterPro" id="IPR043502">
    <property type="entry name" value="DNA/RNA_pol_sf"/>
</dbReference>
<evidence type="ECO:0000256" key="3">
    <source>
        <dbReference type="ARBA" id="ARBA00022695"/>
    </source>
</evidence>
<keyword evidence="1" id="KW-0645">Protease</keyword>
<dbReference type="InterPro" id="IPR005162">
    <property type="entry name" value="Retrotrans_gag_dom"/>
</dbReference>
<keyword evidence="3" id="KW-0548">Nucleotidyltransferase</keyword>
<dbReference type="InterPro" id="IPR043128">
    <property type="entry name" value="Rev_trsase/Diguanyl_cyclase"/>
</dbReference>
<evidence type="ECO:0000313" key="10">
    <source>
        <dbReference type="EMBL" id="KAJ8752590.1"/>
    </source>
</evidence>
<accession>A0AAV8SK43</accession>
<comment type="caution">
    <text evidence="10">The sequence shown here is derived from an EMBL/GenBank/DDBJ whole genome shotgun (WGS) entry which is preliminary data.</text>
</comment>
<evidence type="ECO:0000256" key="2">
    <source>
        <dbReference type="ARBA" id="ARBA00022679"/>
    </source>
</evidence>
<dbReference type="AlphaFoldDB" id="A0AAV8SK43"/>
<keyword evidence="11" id="KW-1185">Reference proteome</keyword>
<dbReference type="InterPro" id="IPR000477">
    <property type="entry name" value="RT_dom"/>
</dbReference>
<dbReference type="PANTHER" id="PTHR24559">
    <property type="entry name" value="TRANSPOSON TY3-I GAG-POL POLYPROTEIN"/>
    <property type="match status" value="1"/>
</dbReference>
<dbReference type="SUPFAM" id="SSF56672">
    <property type="entry name" value="DNA/RNA polymerases"/>
    <property type="match status" value="1"/>
</dbReference>
<organism evidence="10 11">
    <name type="scientific">Erythroxylum novogranatense</name>
    <dbReference type="NCBI Taxonomy" id="1862640"/>
    <lineage>
        <taxon>Eukaryota</taxon>
        <taxon>Viridiplantae</taxon>
        <taxon>Streptophyta</taxon>
        <taxon>Embryophyta</taxon>
        <taxon>Tracheophyta</taxon>
        <taxon>Spermatophyta</taxon>
        <taxon>Magnoliopsida</taxon>
        <taxon>eudicotyledons</taxon>
        <taxon>Gunneridae</taxon>
        <taxon>Pentapetalae</taxon>
        <taxon>rosids</taxon>
        <taxon>fabids</taxon>
        <taxon>Malpighiales</taxon>
        <taxon>Erythroxylaceae</taxon>
        <taxon>Erythroxylum</taxon>
    </lineage>
</organism>
<proteinExistence type="predicted"/>
<name>A0AAV8SK43_9ROSI</name>
<sequence length="641" mass="74043">MKFSELYLPSKEESSSANERICQTRANPDVSRDGRRPLFSAKLAKLEFSKYSGEDPTEWFARVSQFFEYQETPDSAKVSLASYHLRGEANEWWQWLRRTHTEAGKDVSWEIFSEELWSRFGPTDCEDFDESLSKIRQTGELRDYQQEFERLGNRTSKDAISLARMKNEQLLRQKKAIRPYFQVSSSSPTQIKPSTPVRRLTWEEMQKCRTQGCSKPQLLLLDGGCNFEEDDADTEPEISLHALTGWSSTGTIRVAIQINSFELIVLIDSGSTHNFINEKIARLLKLPVKPTMPFHVKVANRNPLLCNGKFRNIPFSLHGIPFVATFFSLPLMGLDVVLGVQWLQQLGTVSCNWKTLTMDFHWKGLQRHLQGIQRQQIAPLSFRAMSKELFHRSSVFAICVESSSTILPDGLHPDMQKLLAQFSDIYQKPSQLPPEREIDHHINLKEGADPVNVRPYMYAYFQKEEIKKQVQDMLTSGLIRQSTSPFSSPVLLVKKKDGSWRFYTDYRALNEVTIRDRFPIPTVEDMLDELYGAAYFTKLDFIAGFHQVRVHPADIHKTAFRTHNGHYEYLVMPFGLCNAPSTFQALMNTIFHPYLRKFILVFFDDVLIYSQSWELHLEHTLFILNCSPTVSSLYPNGLFRN</sequence>
<evidence type="ECO:0000256" key="5">
    <source>
        <dbReference type="ARBA" id="ARBA00022759"/>
    </source>
</evidence>
<dbReference type="Gene3D" id="2.40.70.10">
    <property type="entry name" value="Acid Proteases"/>
    <property type="match status" value="1"/>
</dbReference>
<dbReference type="Proteomes" id="UP001159364">
    <property type="component" value="Linkage Group LG10"/>
</dbReference>
<dbReference type="PROSITE" id="PS50878">
    <property type="entry name" value="RT_POL"/>
    <property type="match status" value="1"/>
</dbReference>
<evidence type="ECO:0000313" key="11">
    <source>
        <dbReference type="Proteomes" id="UP001159364"/>
    </source>
</evidence>
<dbReference type="InterPro" id="IPR021109">
    <property type="entry name" value="Peptidase_aspartic_dom_sf"/>
</dbReference>
<dbReference type="CDD" id="cd01647">
    <property type="entry name" value="RT_LTR"/>
    <property type="match status" value="1"/>
</dbReference>
<dbReference type="Pfam" id="PF03732">
    <property type="entry name" value="Retrotrans_gag"/>
    <property type="match status" value="1"/>
</dbReference>
<feature type="region of interest" description="Disordered" evidence="8">
    <location>
        <begin position="1"/>
        <end position="20"/>
    </location>
</feature>
<protein>
    <recommendedName>
        <fullName evidence="9">Reverse transcriptase domain-containing protein</fullName>
    </recommendedName>
</protein>
<dbReference type="CDD" id="cd00303">
    <property type="entry name" value="retropepsin_like"/>
    <property type="match status" value="1"/>
</dbReference>
<dbReference type="GO" id="GO:0006508">
    <property type="term" value="P:proteolysis"/>
    <property type="evidence" value="ECO:0007669"/>
    <property type="project" value="UniProtKB-KW"/>
</dbReference>
<evidence type="ECO:0000256" key="4">
    <source>
        <dbReference type="ARBA" id="ARBA00022722"/>
    </source>
</evidence>
<keyword evidence="7" id="KW-0695">RNA-directed DNA polymerase</keyword>